<dbReference type="EMBL" id="JAWDJX010000021">
    <property type="protein sequence ID" value="KAK3052404.1"/>
    <property type="molecule type" value="Genomic_DNA"/>
</dbReference>
<evidence type="ECO:0000259" key="2">
    <source>
        <dbReference type="Pfam" id="PF01593"/>
    </source>
</evidence>
<dbReference type="InterPro" id="IPR050281">
    <property type="entry name" value="Flavin_monoamine_oxidase"/>
</dbReference>
<dbReference type="Proteomes" id="UP001271007">
    <property type="component" value="Unassembled WGS sequence"/>
</dbReference>
<dbReference type="PANTHER" id="PTHR10742">
    <property type="entry name" value="FLAVIN MONOAMINE OXIDASE"/>
    <property type="match status" value="1"/>
</dbReference>
<dbReference type="InterPro" id="IPR036188">
    <property type="entry name" value="FAD/NAD-bd_sf"/>
</dbReference>
<dbReference type="AlphaFoldDB" id="A0AAJ0DE84"/>
<reference evidence="3" key="1">
    <citation type="submission" date="2023-04" db="EMBL/GenBank/DDBJ databases">
        <title>Black Yeasts Isolated from many extreme environments.</title>
        <authorList>
            <person name="Coleine C."/>
            <person name="Stajich J.E."/>
            <person name="Selbmann L."/>
        </authorList>
    </citation>
    <scope>NUCLEOTIDE SEQUENCE</scope>
    <source>
        <strain evidence="3">CCFEE 5312</strain>
    </source>
</reference>
<gene>
    <name evidence="3" type="ORF">LTR09_006614</name>
</gene>
<dbReference type="PRINTS" id="PR00419">
    <property type="entry name" value="ADXRDTASE"/>
</dbReference>
<organism evidence="3 4">
    <name type="scientific">Extremus antarcticus</name>
    <dbReference type="NCBI Taxonomy" id="702011"/>
    <lineage>
        <taxon>Eukaryota</taxon>
        <taxon>Fungi</taxon>
        <taxon>Dikarya</taxon>
        <taxon>Ascomycota</taxon>
        <taxon>Pezizomycotina</taxon>
        <taxon>Dothideomycetes</taxon>
        <taxon>Dothideomycetidae</taxon>
        <taxon>Mycosphaerellales</taxon>
        <taxon>Extremaceae</taxon>
        <taxon>Extremus</taxon>
    </lineage>
</organism>
<dbReference type="PANTHER" id="PTHR10742:SF414">
    <property type="entry name" value="CONTAINING AMINE OXIDASE, PUTATIVE (AFU_ORTHOLOGUE AFUA_3G12150)-RELATED"/>
    <property type="match status" value="1"/>
</dbReference>
<evidence type="ECO:0000313" key="4">
    <source>
        <dbReference type="Proteomes" id="UP001271007"/>
    </source>
</evidence>
<dbReference type="GO" id="GO:0016491">
    <property type="term" value="F:oxidoreductase activity"/>
    <property type="evidence" value="ECO:0007669"/>
    <property type="project" value="InterPro"/>
</dbReference>
<protein>
    <recommendedName>
        <fullName evidence="2">Amine oxidase domain-containing protein</fullName>
    </recommendedName>
</protein>
<dbReference type="GO" id="GO:0003682">
    <property type="term" value="F:chromatin binding"/>
    <property type="evidence" value="ECO:0007669"/>
    <property type="project" value="TreeGrafter"/>
</dbReference>
<comment type="caution">
    <text evidence="3">The sequence shown here is derived from an EMBL/GenBank/DDBJ whole genome shotgun (WGS) entry which is preliminary data.</text>
</comment>
<evidence type="ECO:0000313" key="3">
    <source>
        <dbReference type="EMBL" id="KAK3052404.1"/>
    </source>
</evidence>
<feature type="domain" description="Amine oxidase" evidence="2">
    <location>
        <begin position="26"/>
        <end position="315"/>
    </location>
</feature>
<accession>A0AAJ0DE84</accession>
<dbReference type="Pfam" id="PF01593">
    <property type="entry name" value="Amino_oxidase"/>
    <property type="match status" value="1"/>
</dbReference>
<dbReference type="SUPFAM" id="SSF51905">
    <property type="entry name" value="FAD/NAD(P)-binding domain"/>
    <property type="match status" value="1"/>
</dbReference>
<dbReference type="Gene3D" id="3.90.660.10">
    <property type="match status" value="1"/>
</dbReference>
<feature type="compositionally biased region" description="Basic and acidic residues" evidence="1">
    <location>
        <begin position="326"/>
        <end position="340"/>
    </location>
</feature>
<sequence>MQTTGEDTAQRRPPSIGIVGAGLAALRCADVLLQHGCKVTIFEARDRIGGRVAQSEHLGHLVDLGPNWIHGTKNNPINDIAKKTGTTVCSWDDGEALFDQDGKLIDAEEASEYEDLLWDDLVAEAFKYSKAHQDSIDVDLSFADFLSEKVQSLFTDESAKEAERKRETLLRVAKMWGAYVGSPIERQSLRNFWLEECIEGENLVVAETYREILDEVAKTAVAGAELRLNSKVVRISSHADDMGAKRSRASIHALNGLWDFDEVVVTTPLGWLKRNQQAFEPRLPQRLAQAIDSVGYGTLDKVYITFPLAFWDVPLPSEQEIPNGIDRQRTTPDSTGREPLRQPTLQSREKHYAGFTHYMSPAYASTINPRGWDQEAMNLAALPASCAHPTLLFYIRRL</sequence>
<name>A0AAJ0DE84_9PEZI</name>
<keyword evidence="4" id="KW-1185">Reference proteome</keyword>
<proteinExistence type="predicted"/>
<dbReference type="GO" id="GO:0006338">
    <property type="term" value="P:chromatin remodeling"/>
    <property type="evidence" value="ECO:0007669"/>
    <property type="project" value="TreeGrafter"/>
</dbReference>
<evidence type="ECO:0000256" key="1">
    <source>
        <dbReference type="SAM" id="MobiDB-lite"/>
    </source>
</evidence>
<dbReference type="InterPro" id="IPR002937">
    <property type="entry name" value="Amino_oxidase"/>
</dbReference>
<dbReference type="GO" id="GO:0050660">
    <property type="term" value="F:flavin adenine dinucleotide binding"/>
    <property type="evidence" value="ECO:0007669"/>
    <property type="project" value="TreeGrafter"/>
</dbReference>
<feature type="region of interest" description="Disordered" evidence="1">
    <location>
        <begin position="320"/>
        <end position="345"/>
    </location>
</feature>
<dbReference type="Gene3D" id="3.50.50.60">
    <property type="entry name" value="FAD/NAD(P)-binding domain"/>
    <property type="match status" value="1"/>
</dbReference>